<feature type="chain" id="PRO_5018986784" description="YVTN family beta-propeller protein" evidence="1">
    <location>
        <begin position="22"/>
        <end position="365"/>
    </location>
</feature>
<dbReference type="InterPro" id="IPR031815">
    <property type="entry name" value="DUF5074"/>
</dbReference>
<dbReference type="InterPro" id="IPR015943">
    <property type="entry name" value="WD40/YVTN_repeat-like_dom_sf"/>
</dbReference>
<dbReference type="AlphaFoldDB" id="A0A419WA04"/>
<evidence type="ECO:0008006" key="4">
    <source>
        <dbReference type="Google" id="ProtNLM"/>
    </source>
</evidence>
<dbReference type="PROSITE" id="PS51257">
    <property type="entry name" value="PROKAR_LIPOPROTEIN"/>
    <property type="match status" value="1"/>
</dbReference>
<keyword evidence="3" id="KW-1185">Reference proteome</keyword>
<evidence type="ECO:0000313" key="3">
    <source>
        <dbReference type="Proteomes" id="UP000283387"/>
    </source>
</evidence>
<proteinExistence type="predicted"/>
<comment type="caution">
    <text evidence="2">The sequence shown here is derived from an EMBL/GenBank/DDBJ whole genome shotgun (WGS) entry which is preliminary data.</text>
</comment>
<gene>
    <name evidence="2" type="ORF">BC643_2681</name>
</gene>
<dbReference type="Proteomes" id="UP000283387">
    <property type="component" value="Unassembled WGS sequence"/>
</dbReference>
<dbReference type="SUPFAM" id="SSF63829">
    <property type="entry name" value="Calcium-dependent phosphotriesterase"/>
    <property type="match status" value="1"/>
</dbReference>
<dbReference type="RefSeq" id="WP_120273532.1">
    <property type="nucleotide sequence ID" value="NZ_RAPN01000001.1"/>
</dbReference>
<sequence length="365" mass="39309">MKKLLKLLPFFLASVALFSSCSDDDDDNGDSSYSDQIEGAYIVNYGGYGVGSSSITKYNYTDDEVTQYYYQLQNDYSPITSAPQFAYNYDGTIYLMNNEPDNIILVNELFVIQDTITTSIVKPRACAGYGDYLYISCWGANPDWVDLPDSYIVKYNVLTGNVEETISLPGGPEGLQISNGKLYAALNYSQSVAVIDLTTEAISYIETPAVASSLIKDDSGNLYVALISSYTHAATQTGLGYINTTTDVLTVYDLDNVSTAYASVIALSKDETKVYVVAASYDASWNLVGGVQIFDVASGAFESTALLSDVTGINGVSVNPENGDIYVFVSNGSTTKGTMQIYSADGTYEDTKTVGAAPAMALFLD</sequence>
<dbReference type="OrthoDB" id="9773938at2"/>
<reference evidence="2 3" key="1">
    <citation type="submission" date="2018-09" db="EMBL/GenBank/DDBJ databases">
        <title>Genomic Encyclopedia of Archaeal and Bacterial Type Strains, Phase II (KMG-II): from individual species to whole genera.</title>
        <authorList>
            <person name="Goeker M."/>
        </authorList>
    </citation>
    <scope>NUCLEOTIDE SEQUENCE [LARGE SCALE GENOMIC DNA]</scope>
    <source>
        <strain evidence="2 3">DSM 27148</strain>
    </source>
</reference>
<evidence type="ECO:0000256" key="1">
    <source>
        <dbReference type="SAM" id="SignalP"/>
    </source>
</evidence>
<dbReference type="Gene3D" id="2.130.10.10">
    <property type="entry name" value="YVTN repeat-like/Quinoprotein amine dehydrogenase"/>
    <property type="match status" value="1"/>
</dbReference>
<evidence type="ECO:0000313" key="2">
    <source>
        <dbReference type="EMBL" id="RKD92310.1"/>
    </source>
</evidence>
<dbReference type="EMBL" id="RAPN01000001">
    <property type="protein sequence ID" value="RKD92310.1"/>
    <property type="molecule type" value="Genomic_DNA"/>
</dbReference>
<feature type="signal peptide" evidence="1">
    <location>
        <begin position="1"/>
        <end position="21"/>
    </location>
</feature>
<keyword evidence="1" id="KW-0732">Signal</keyword>
<protein>
    <recommendedName>
        <fullName evidence="4">YVTN family beta-propeller protein</fullName>
    </recommendedName>
</protein>
<accession>A0A419WA04</accession>
<dbReference type="Pfam" id="PF16819">
    <property type="entry name" value="DUF5074"/>
    <property type="match status" value="1"/>
</dbReference>
<organism evidence="2 3">
    <name type="scientific">Mangrovibacterium diazotrophicum</name>
    <dbReference type="NCBI Taxonomy" id="1261403"/>
    <lineage>
        <taxon>Bacteria</taxon>
        <taxon>Pseudomonadati</taxon>
        <taxon>Bacteroidota</taxon>
        <taxon>Bacteroidia</taxon>
        <taxon>Marinilabiliales</taxon>
        <taxon>Prolixibacteraceae</taxon>
        <taxon>Mangrovibacterium</taxon>
    </lineage>
</organism>
<name>A0A419WA04_9BACT</name>